<name>A0A9D2UVW1_9ACTN</name>
<evidence type="ECO:0000313" key="2">
    <source>
        <dbReference type="Proteomes" id="UP000786989"/>
    </source>
</evidence>
<comment type="caution">
    <text evidence="1">The sequence shown here is derived from an EMBL/GenBank/DDBJ whole genome shotgun (WGS) entry which is preliminary data.</text>
</comment>
<dbReference type="AlphaFoldDB" id="A0A9D2UVW1"/>
<reference evidence="1" key="2">
    <citation type="submission" date="2021-09" db="EMBL/GenBank/DDBJ databases">
        <authorList>
            <person name="Gilroy R."/>
        </authorList>
    </citation>
    <scope>NUCLEOTIDE SEQUENCE</scope>
    <source>
        <strain evidence="1">ChiGjej6B6-11269</strain>
    </source>
</reference>
<dbReference type="Proteomes" id="UP000786989">
    <property type="component" value="Unassembled WGS sequence"/>
</dbReference>
<organism evidence="1 2">
    <name type="scientific">Slackia equolifaciens</name>
    <dbReference type="NCBI Taxonomy" id="498718"/>
    <lineage>
        <taxon>Bacteria</taxon>
        <taxon>Bacillati</taxon>
        <taxon>Actinomycetota</taxon>
        <taxon>Coriobacteriia</taxon>
        <taxon>Eggerthellales</taxon>
        <taxon>Eggerthellaceae</taxon>
        <taxon>Slackia</taxon>
    </lineage>
</organism>
<sequence>MSMTDSGWASPRWMGLRLRRLRVASAEFLFSITDGPSIFGQDFNLAGFVGRLRDILCSGPHCELPRIRLSETMRIVMPGKTLMQLFSLADARGYPAKLSKNKEKVRKNISPFAFCHATG</sequence>
<accession>A0A9D2UVW1</accession>
<evidence type="ECO:0000313" key="1">
    <source>
        <dbReference type="EMBL" id="HJF65003.1"/>
    </source>
</evidence>
<reference evidence="1" key="1">
    <citation type="journal article" date="2021" name="PeerJ">
        <title>Extensive microbial diversity within the chicken gut microbiome revealed by metagenomics and culture.</title>
        <authorList>
            <person name="Gilroy R."/>
            <person name="Ravi A."/>
            <person name="Getino M."/>
            <person name="Pursley I."/>
            <person name="Horton D.L."/>
            <person name="Alikhan N.F."/>
            <person name="Baker D."/>
            <person name="Gharbi K."/>
            <person name="Hall N."/>
            <person name="Watson M."/>
            <person name="Adriaenssens E.M."/>
            <person name="Foster-Nyarko E."/>
            <person name="Jarju S."/>
            <person name="Secka A."/>
            <person name="Antonio M."/>
            <person name="Oren A."/>
            <person name="Chaudhuri R.R."/>
            <person name="La Ragione R."/>
            <person name="Hildebrand F."/>
            <person name="Pallen M.J."/>
        </authorList>
    </citation>
    <scope>NUCLEOTIDE SEQUENCE</scope>
    <source>
        <strain evidence="1">ChiGjej6B6-11269</strain>
    </source>
</reference>
<gene>
    <name evidence="1" type="ORF">K8U77_02650</name>
</gene>
<dbReference type="EMBL" id="DYWI01000042">
    <property type="protein sequence ID" value="HJF65003.1"/>
    <property type="molecule type" value="Genomic_DNA"/>
</dbReference>
<proteinExistence type="predicted"/>
<protein>
    <submittedName>
        <fullName evidence="1">Uncharacterized protein</fullName>
    </submittedName>
</protein>